<evidence type="ECO:0000313" key="3">
    <source>
        <dbReference type="Proteomes" id="UP001233999"/>
    </source>
</evidence>
<dbReference type="PANTHER" id="PTHR10334">
    <property type="entry name" value="CYSTEINE-RICH SECRETORY PROTEIN-RELATED"/>
    <property type="match status" value="1"/>
</dbReference>
<dbReference type="EMBL" id="JASPKZ010001584">
    <property type="protein sequence ID" value="KAJ9597818.1"/>
    <property type="molecule type" value="Genomic_DNA"/>
</dbReference>
<feature type="non-terminal residue" evidence="2">
    <location>
        <position position="1"/>
    </location>
</feature>
<dbReference type="InterPro" id="IPR035940">
    <property type="entry name" value="CAP_sf"/>
</dbReference>
<dbReference type="AlphaFoldDB" id="A0AAD8AHD5"/>
<reference evidence="2" key="2">
    <citation type="submission" date="2023-05" db="EMBL/GenBank/DDBJ databases">
        <authorList>
            <person name="Fouks B."/>
        </authorList>
    </citation>
    <scope>NUCLEOTIDE SEQUENCE</scope>
    <source>
        <strain evidence="2">Stay&amp;Tobe</strain>
        <tissue evidence="2">Testes</tissue>
    </source>
</reference>
<dbReference type="PRINTS" id="PR00837">
    <property type="entry name" value="V5TPXLIKE"/>
</dbReference>
<accession>A0AAD8AHD5</accession>
<dbReference type="InterPro" id="IPR014044">
    <property type="entry name" value="CAP_dom"/>
</dbReference>
<dbReference type="SUPFAM" id="SSF55797">
    <property type="entry name" value="PR-1-like"/>
    <property type="match status" value="1"/>
</dbReference>
<dbReference type="InterPro" id="IPR001283">
    <property type="entry name" value="CRISP-related"/>
</dbReference>
<evidence type="ECO:0000259" key="1">
    <source>
        <dbReference type="SMART" id="SM00198"/>
    </source>
</evidence>
<dbReference type="Proteomes" id="UP001233999">
    <property type="component" value="Unassembled WGS sequence"/>
</dbReference>
<dbReference type="GO" id="GO:0005576">
    <property type="term" value="C:extracellular region"/>
    <property type="evidence" value="ECO:0007669"/>
    <property type="project" value="UniProtKB-SubCell"/>
</dbReference>
<keyword evidence="3" id="KW-1185">Reference proteome</keyword>
<comment type="caution">
    <text evidence="2">The sequence shown here is derived from an EMBL/GenBank/DDBJ whole genome shotgun (WGS) entry which is preliminary data.</text>
</comment>
<evidence type="ECO:0000313" key="2">
    <source>
        <dbReference type="EMBL" id="KAJ9597818.1"/>
    </source>
</evidence>
<organism evidence="2 3">
    <name type="scientific">Diploptera punctata</name>
    <name type="common">Pacific beetle cockroach</name>
    <dbReference type="NCBI Taxonomy" id="6984"/>
    <lineage>
        <taxon>Eukaryota</taxon>
        <taxon>Metazoa</taxon>
        <taxon>Ecdysozoa</taxon>
        <taxon>Arthropoda</taxon>
        <taxon>Hexapoda</taxon>
        <taxon>Insecta</taxon>
        <taxon>Pterygota</taxon>
        <taxon>Neoptera</taxon>
        <taxon>Polyneoptera</taxon>
        <taxon>Dictyoptera</taxon>
        <taxon>Blattodea</taxon>
        <taxon>Blaberoidea</taxon>
        <taxon>Blaberidae</taxon>
        <taxon>Diplopterinae</taxon>
        <taxon>Diploptera</taxon>
    </lineage>
</organism>
<name>A0AAD8AHD5_DIPPU</name>
<reference evidence="2" key="1">
    <citation type="journal article" date="2023" name="IScience">
        <title>Live-bearing cockroach genome reveals convergent evolutionary mechanisms linked to viviparity in insects and beyond.</title>
        <authorList>
            <person name="Fouks B."/>
            <person name="Harrison M.C."/>
            <person name="Mikhailova A.A."/>
            <person name="Marchal E."/>
            <person name="English S."/>
            <person name="Carruthers M."/>
            <person name="Jennings E.C."/>
            <person name="Chiamaka E.L."/>
            <person name="Frigard R.A."/>
            <person name="Pippel M."/>
            <person name="Attardo G.M."/>
            <person name="Benoit J.B."/>
            <person name="Bornberg-Bauer E."/>
            <person name="Tobe S.S."/>
        </authorList>
    </citation>
    <scope>NUCLEOTIDE SEQUENCE</scope>
    <source>
        <strain evidence="2">Stay&amp;Tobe</strain>
    </source>
</reference>
<dbReference type="CDD" id="cd05380">
    <property type="entry name" value="CAP_euk"/>
    <property type="match status" value="1"/>
</dbReference>
<feature type="non-terminal residue" evidence="2">
    <location>
        <position position="175"/>
    </location>
</feature>
<dbReference type="SMART" id="SM00198">
    <property type="entry name" value="SCP"/>
    <property type="match status" value="1"/>
</dbReference>
<dbReference type="Gene3D" id="3.40.33.10">
    <property type="entry name" value="CAP"/>
    <property type="match status" value="1"/>
</dbReference>
<gene>
    <name evidence="2" type="ORF">L9F63_011313</name>
</gene>
<sequence>NPRECPRQITNVGISPITKLFIVRIHNLERNSIASGKEGMLPPSENMQSLEWSDQLSTFAQRWANQCIHVDTNSTLDTCRDMMQYGVKQIVQTKFTKKKGVKLLYKWQKVVTSWYKPGIKTSLDALNRHNVGAGLITLDRYSYLLNAAFEYVGCGYMEFKYKKGFREVYVCNYGP</sequence>
<dbReference type="Pfam" id="PF00188">
    <property type="entry name" value="CAP"/>
    <property type="match status" value="1"/>
</dbReference>
<proteinExistence type="predicted"/>
<feature type="domain" description="SCP" evidence="1">
    <location>
        <begin position="17"/>
        <end position="174"/>
    </location>
</feature>
<protein>
    <recommendedName>
        <fullName evidence="1">SCP domain-containing protein</fullName>
    </recommendedName>
</protein>